<sequence length="119" mass="13115">MRATRQGLPLVDREIQVLGLIAQGGSYSEIAAALHLAHASVKNYAASAIKKLGARSQAHAVHLAYQAGIFRRERHGDHAGYTAHIRRREPICDDCARGEIAYRAERRTTRRQTSQEAAA</sequence>
<comment type="caution">
    <text evidence="5">The sequence shown here is derived from an EMBL/GenBank/DDBJ whole genome shotgun (WGS) entry which is preliminary data.</text>
</comment>
<keyword evidence="2" id="KW-0238">DNA-binding</keyword>
<organism evidence="5 6">
    <name type="scientific">Streptomyces griseofuscus</name>
    <dbReference type="NCBI Taxonomy" id="146922"/>
    <lineage>
        <taxon>Bacteria</taxon>
        <taxon>Bacillati</taxon>
        <taxon>Actinomycetota</taxon>
        <taxon>Actinomycetes</taxon>
        <taxon>Kitasatosporales</taxon>
        <taxon>Streptomycetaceae</taxon>
        <taxon>Streptomyces</taxon>
    </lineage>
</organism>
<name>A0A3R8RG67_9ACTN</name>
<dbReference type="PROSITE" id="PS00622">
    <property type="entry name" value="HTH_LUXR_1"/>
    <property type="match status" value="1"/>
</dbReference>
<evidence type="ECO:0000256" key="1">
    <source>
        <dbReference type="ARBA" id="ARBA00023015"/>
    </source>
</evidence>
<evidence type="ECO:0000259" key="4">
    <source>
        <dbReference type="PROSITE" id="PS50043"/>
    </source>
</evidence>
<proteinExistence type="predicted"/>
<evidence type="ECO:0000313" key="5">
    <source>
        <dbReference type="EMBL" id="RRQ81522.1"/>
    </source>
</evidence>
<dbReference type="EMBL" id="PDES01000015">
    <property type="protein sequence ID" value="RRQ81522.1"/>
    <property type="molecule type" value="Genomic_DNA"/>
</dbReference>
<dbReference type="Pfam" id="PF00196">
    <property type="entry name" value="GerE"/>
    <property type="match status" value="1"/>
</dbReference>
<dbReference type="AlphaFoldDB" id="A0A3R8RG67"/>
<evidence type="ECO:0000313" key="6">
    <source>
        <dbReference type="Proteomes" id="UP000276379"/>
    </source>
</evidence>
<gene>
    <name evidence="5" type="ORF">CQW44_30440</name>
</gene>
<dbReference type="Proteomes" id="UP000276379">
    <property type="component" value="Unassembled WGS sequence"/>
</dbReference>
<accession>A0A3R8RG67</accession>
<dbReference type="RefSeq" id="WP_125214687.1">
    <property type="nucleotide sequence ID" value="NZ_PDES01000015.1"/>
</dbReference>
<evidence type="ECO:0000256" key="3">
    <source>
        <dbReference type="ARBA" id="ARBA00023163"/>
    </source>
</evidence>
<dbReference type="GO" id="GO:0003677">
    <property type="term" value="F:DNA binding"/>
    <property type="evidence" value="ECO:0007669"/>
    <property type="project" value="UniProtKB-KW"/>
</dbReference>
<dbReference type="PANTHER" id="PTHR44688:SF16">
    <property type="entry name" value="DNA-BINDING TRANSCRIPTIONAL ACTIVATOR DEVR_DOSR"/>
    <property type="match status" value="1"/>
</dbReference>
<dbReference type="SMART" id="SM00421">
    <property type="entry name" value="HTH_LUXR"/>
    <property type="match status" value="1"/>
</dbReference>
<dbReference type="InterPro" id="IPR016032">
    <property type="entry name" value="Sig_transdc_resp-reg_C-effctor"/>
</dbReference>
<keyword evidence="6" id="KW-1185">Reference proteome</keyword>
<dbReference type="SUPFAM" id="SSF46894">
    <property type="entry name" value="C-terminal effector domain of the bipartite response regulators"/>
    <property type="match status" value="1"/>
</dbReference>
<protein>
    <recommendedName>
        <fullName evidence="4">HTH luxR-type domain-containing protein</fullName>
    </recommendedName>
</protein>
<dbReference type="InterPro" id="IPR000792">
    <property type="entry name" value="Tscrpt_reg_LuxR_C"/>
</dbReference>
<dbReference type="InterPro" id="IPR036388">
    <property type="entry name" value="WH-like_DNA-bd_sf"/>
</dbReference>
<dbReference type="PANTHER" id="PTHR44688">
    <property type="entry name" value="DNA-BINDING TRANSCRIPTIONAL ACTIVATOR DEVR_DOSR"/>
    <property type="match status" value="1"/>
</dbReference>
<dbReference type="PROSITE" id="PS50043">
    <property type="entry name" value="HTH_LUXR_2"/>
    <property type="match status" value="1"/>
</dbReference>
<feature type="domain" description="HTH luxR-type" evidence="4">
    <location>
        <begin position="3"/>
        <end position="68"/>
    </location>
</feature>
<dbReference type="Gene3D" id="1.10.10.10">
    <property type="entry name" value="Winged helix-like DNA-binding domain superfamily/Winged helix DNA-binding domain"/>
    <property type="match status" value="1"/>
</dbReference>
<dbReference type="PRINTS" id="PR00038">
    <property type="entry name" value="HTHLUXR"/>
</dbReference>
<dbReference type="GO" id="GO:0006355">
    <property type="term" value="P:regulation of DNA-templated transcription"/>
    <property type="evidence" value="ECO:0007669"/>
    <property type="project" value="InterPro"/>
</dbReference>
<keyword evidence="1" id="KW-0805">Transcription regulation</keyword>
<reference evidence="5 6" key="1">
    <citation type="submission" date="2017-10" db="EMBL/GenBank/DDBJ databases">
        <title>Draft genome of actinobacteria isolated from guarana (Paullinia cupana (Mart.) Ducke.</title>
        <authorList>
            <person name="Siqueira K.A."/>
            <person name="Liotti R.G."/>
            <person name="Mendes T.A."/>
            <person name="Soares M.A."/>
        </authorList>
    </citation>
    <scope>NUCLEOTIDE SEQUENCE [LARGE SCALE GENOMIC DNA]</scope>
    <source>
        <strain evidence="5 6">199</strain>
    </source>
</reference>
<evidence type="ECO:0000256" key="2">
    <source>
        <dbReference type="ARBA" id="ARBA00023125"/>
    </source>
</evidence>
<keyword evidence="3" id="KW-0804">Transcription</keyword>